<sequence>MSRWWWIRHGPTHARGMVGWTDLPADLSDSGTIERLLAALPEHAIVLSSDLSRAVATADLIPGTRLPHEADLREIGFGEWEQLTADEVSERDGTLARRYWEQPGDIAPPGGESWNTLCRRTADAVDRLALLYPGRDIICVAHFGVILSELQRANGKTAAEAFSQPVAPLSLSRIDIVEGQRRCLYANRRFDHKS</sequence>
<dbReference type="Proteomes" id="UP000214673">
    <property type="component" value="Unassembled WGS sequence"/>
</dbReference>
<evidence type="ECO:0000313" key="4">
    <source>
        <dbReference type="Proteomes" id="UP000214673"/>
    </source>
</evidence>
<dbReference type="Gene3D" id="3.40.50.1240">
    <property type="entry name" value="Phosphoglycerate mutase-like"/>
    <property type="match status" value="1"/>
</dbReference>
<proteinExistence type="predicted"/>
<dbReference type="EMBL" id="NIPX01000033">
    <property type="protein sequence ID" value="OWJ81703.1"/>
    <property type="molecule type" value="Genomic_DNA"/>
</dbReference>
<dbReference type="CDD" id="cd07067">
    <property type="entry name" value="HP_PGM_like"/>
    <property type="match status" value="1"/>
</dbReference>
<dbReference type="RefSeq" id="WP_084695117.1">
    <property type="nucleotide sequence ID" value="NZ_CALUEG010000005.1"/>
</dbReference>
<organism evidence="2 3">
    <name type="scientific">Haematobacter missouriensis</name>
    <dbReference type="NCBI Taxonomy" id="366616"/>
    <lineage>
        <taxon>Bacteria</taxon>
        <taxon>Pseudomonadati</taxon>
        <taxon>Pseudomonadota</taxon>
        <taxon>Alphaproteobacteria</taxon>
        <taxon>Rhodobacterales</taxon>
        <taxon>Paracoccaceae</taxon>
        <taxon>Haematobacter</taxon>
    </lineage>
</organism>
<dbReference type="SUPFAM" id="SSF53254">
    <property type="entry name" value="Phosphoglycerate mutase-like"/>
    <property type="match status" value="1"/>
</dbReference>
<accession>A0A212AJU5</accession>
<reference evidence="3 4" key="1">
    <citation type="submission" date="2016-11" db="EMBL/GenBank/DDBJ databases">
        <title>Comparison of Traditional DNA-DNA Hybridization with In Silico Genomic Analysis.</title>
        <authorList>
            <person name="Nicholson A.C."/>
            <person name="Sammons S."/>
            <person name="Humrighouse B.W."/>
            <person name="Graziano J."/>
            <person name="Lasker B."/>
            <person name="Whitney A.M."/>
            <person name="Mcquiston J.R."/>
        </authorList>
    </citation>
    <scope>NUCLEOTIDE SEQUENCE [LARGE SCALE GENOMIC DNA]</scope>
    <source>
        <strain evidence="1 4">H1892</strain>
        <strain evidence="2 3">H2381</strain>
    </source>
</reference>
<evidence type="ECO:0000313" key="3">
    <source>
        <dbReference type="Proteomes" id="UP000196640"/>
    </source>
</evidence>
<name>A0A212AJU5_9RHOB</name>
<keyword evidence="4" id="KW-1185">Reference proteome</keyword>
<dbReference type="Pfam" id="PF00300">
    <property type="entry name" value="His_Phos_1"/>
    <property type="match status" value="1"/>
</dbReference>
<dbReference type="EMBL" id="NIPV01000128">
    <property type="protein sequence ID" value="OWJ70230.1"/>
    <property type="molecule type" value="Genomic_DNA"/>
</dbReference>
<evidence type="ECO:0000313" key="1">
    <source>
        <dbReference type="EMBL" id="OWJ70230.1"/>
    </source>
</evidence>
<dbReference type="OrthoDB" id="8347407at2"/>
<dbReference type="InterPro" id="IPR013078">
    <property type="entry name" value="His_Pase_superF_clade-1"/>
</dbReference>
<protein>
    <submittedName>
        <fullName evidence="2">Histidine phosphatase family protein</fullName>
    </submittedName>
</protein>
<dbReference type="STRING" id="366616.CG51_01010"/>
<dbReference type="SMART" id="SM00855">
    <property type="entry name" value="PGAM"/>
    <property type="match status" value="1"/>
</dbReference>
<dbReference type="AlphaFoldDB" id="A0A212AJU5"/>
<evidence type="ECO:0000313" key="2">
    <source>
        <dbReference type="EMBL" id="OWJ81703.1"/>
    </source>
</evidence>
<dbReference type="InterPro" id="IPR029033">
    <property type="entry name" value="His_PPase_superfam"/>
</dbReference>
<gene>
    <name evidence="2" type="ORF">CDV52_17200</name>
    <name evidence="1" type="ORF">CDV53_20980</name>
</gene>
<comment type="caution">
    <text evidence="2">The sequence shown here is derived from an EMBL/GenBank/DDBJ whole genome shotgun (WGS) entry which is preliminary data.</text>
</comment>
<dbReference type="Proteomes" id="UP000196640">
    <property type="component" value="Unassembled WGS sequence"/>
</dbReference>